<reference evidence="3 4" key="1">
    <citation type="journal article" date="2019" name="Nat. Microbiol.">
        <title>Mediterranean grassland soil C-N compound turnover is dependent on rainfall and depth, and is mediated by genomically divergent microorganisms.</title>
        <authorList>
            <person name="Diamond S."/>
            <person name="Andeer P.F."/>
            <person name="Li Z."/>
            <person name="Crits-Christoph A."/>
            <person name="Burstein D."/>
            <person name="Anantharaman K."/>
            <person name="Lane K.R."/>
            <person name="Thomas B.C."/>
            <person name="Pan C."/>
            <person name="Northen T.R."/>
            <person name="Banfield J.F."/>
        </authorList>
    </citation>
    <scope>NUCLEOTIDE SEQUENCE [LARGE SCALE GENOMIC DNA]</scope>
    <source>
        <strain evidence="3">NP_4</strain>
    </source>
</reference>
<dbReference type="AlphaFoldDB" id="A0A537LAG7"/>
<accession>A0A537LAG7</accession>
<sequence>MPRLAPREGTRTRLPAPVLRASRRTPARTSSTHLAAVCSPHHNGVSGDGIDGAAGVDGHPAASPLTLREPSVFPAAPGRREGRAGVWKHRGAGTGSNQRCSPMSTSATDVMNPALRQTRRLLLIVCLLSVPAVVWRGADVAAAMGREHAAAAAYQRGVALQNDRRYDEAAAAFREAIATSPSAITAYADLGDVELSRGRIDEAVQAYRQLLA</sequence>
<evidence type="ECO:0000256" key="1">
    <source>
        <dbReference type="PROSITE-ProRule" id="PRU00339"/>
    </source>
</evidence>
<dbReference type="InterPro" id="IPR019734">
    <property type="entry name" value="TPR_rpt"/>
</dbReference>
<feature type="repeat" description="TPR" evidence="1">
    <location>
        <begin position="150"/>
        <end position="183"/>
    </location>
</feature>
<protein>
    <submittedName>
        <fullName evidence="3">Tetratricopeptide repeat protein</fullName>
    </submittedName>
</protein>
<dbReference type="PROSITE" id="PS50293">
    <property type="entry name" value="TPR_REGION"/>
    <property type="match status" value="1"/>
</dbReference>
<dbReference type="Gene3D" id="1.25.40.10">
    <property type="entry name" value="Tetratricopeptide repeat domain"/>
    <property type="match status" value="1"/>
</dbReference>
<comment type="caution">
    <text evidence="3">The sequence shown here is derived from an EMBL/GenBank/DDBJ whole genome shotgun (WGS) entry which is preliminary data.</text>
</comment>
<dbReference type="InterPro" id="IPR011990">
    <property type="entry name" value="TPR-like_helical_dom_sf"/>
</dbReference>
<feature type="region of interest" description="Disordered" evidence="2">
    <location>
        <begin position="52"/>
        <end position="106"/>
    </location>
</feature>
<proteinExistence type="predicted"/>
<feature type="non-terminal residue" evidence="3">
    <location>
        <position position="212"/>
    </location>
</feature>
<gene>
    <name evidence="3" type="ORF">E6H01_03795</name>
</gene>
<feature type="region of interest" description="Disordered" evidence="2">
    <location>
        <begin position="1"/>
        <end position="33"/>
    </location>
</feature>
<dbReference type="SUPFAM" id="SSF48452">
    <property type="entry name" value="TPR-like"/>
    <property type="match status" value="1"/>
</dbReference>
<dbReference type="EMBL" id="VBAL01000035">
    <property type="protein sequence ID" value="TMJ05013.1"/>
    <property type="molecule type" value="Genomic_DNA"/>
</dbReference>
<dbReference type="Pfam" id="PF13432">
    <property type="entry name" value="TPR_16"/>
    <property type="match status" value="1"/>
</dbReference>
<feature type="compositionally biased region" description="Polar residues" evidence="2">
    <location>
        <begin position="95"/>
        <end position="106"/>
    </location>
</feature>
<evidence type="ECO:0000256" key="2">
    <source>
        <dbReference type="SAM" id="MobiDB-lite"/>
    </source>
</evidence>
<dbReference type="Proteomes" id="UP000319353">
    <property type="component" value="Unassembled WGS sequence"/>
</dbReference>
<organism evidence="3 4">
    <name type="scientific">Candidatus Segetimicrobium genomatis</name>
    <dbReference type="NCBI Taxonomy" id="2569760"/>
    <lineage>
        <taxon>Bacteria</taxon>
        <taxon>Bacillati</taxon>
        <taxon>Candidatus Sysuimicrobiota</taxon>
        <taxon>Candidatus Sysuimicrobiia</taxon>
        <taxon>Candidatus Sysuimicrobiales</taxon>
        <taxon>Candidatus Segetimicrobiaceae</taxon>
        <taxon>Candidatus Segetimicrobium</taxon>
    </lineage>
</organism>
<dbReference type="PROSITE" id="PS50005">
    <property type="entry name" value="TPR"/>
    <property type="match status" value="1"/>
</dbReference>
<name>A0A537LAG7_9BACT</name>
<evidence type="ECO:0000313" key="3">
    <source>
        <dbReference type="EMBL" id="TMJ05013.1"/>
    </source>
</evidence>
<evidence type="ECO:0000313" key="4">
    <source>
        <dbReference type="Proteomes" id="UP000319353"/>
    </source>
</evidence>
<feature type="compositionally biased region" description="Basic and acidic residues" evidence="2">
    <location>
        <begin position="1"/>
        <end position="11"/>
    </location>
</feature>
<keyword evidence="1" id="KW-0802">TPR repeat</keyword>